<sequence>MKIAELIKERRSVRSYKDMDVPDEKLISILNAARMAPSAGNRQPWKFIVVREKKKREALGRAASGQGFVAEAPVVIAAVALYPDRVMECGVPSYAVDLAIAVDHMTLAAVEEGLGTCWIGAFSQNEVRKILGIPQSHTVVTLLPLGFPADTPRSKIRRPLEEIVCYESFS</sequence>
<dbReference type="CDD" id="cd02139">
    <property type="entry name" value="nitroreductase"/>
    <property type="match status" value="1"/>
</dbReference>
<gene>
    <name evidence="4" type="ORF">AMJ40_03055</name>
</gene>
<evidence type="ECO:0000256" key="1">
    <source>
        <dbReference type="ARBA" id="ARBA00007118"/>
    </source>
</evidence>
<comment type="similarity">
    <text evidence="1">Belongs to the nitroreductase family.</text>
</comment>
<feature type="domain" description="Nitroreductase" evidence="3">
    <location>
        <begin position="7"/>
        <end position="73"/>
    </location>
</feature>
<dbReference type="InterPro" id="IPR029479">
    <property type="entry name" value="Nitroreductase"/>
</dbReference>
<dbReference type="AlphaFoldDB" id="A0A0S7WJX2"/>
<dbReference type="EMBL" id="LIZT01000023">
    <property type="protein sequence ID" value="KPJ50371.1"/>
    <property type="molecule type" value="Genomic_DNA"/>
</dbReference>
<evidence type="ECO:0000256" key="2">
    <source>
        <dbReference type="ARBA" id="ARBA00023002"/>
    </source>
</evidence>
<dbReference type="InterPro" id="IPR000415">
    <property type="entry name" value="Nitroreductase-like"/>
</dbReference>
<reference evidence="4 5" key="1">
    <citation type="journal article" date="2015" name="Microbiome">
        <title>Genomic resolution of linkages in carbon, nitrogen, and sulfur cycling among widespread estuary sediment bacteria.</title>
        <authorList>
            <person name="Baker B.J."/>
            <person name="Lazar C.S."/>
            <person name="Teske A.P."/>
            <person name="Dick G.J."/>
        </authorList>
    </citation>
    <scope>NUCLEOTIDE SEQUENCE [LARGE SCALE GENOMIC DNA]</scope>
    <source>
        <strain evidence="4">DG_26</strain>
    </source>
</reference>
<name>A0A0S7WJX2_UNCT6</name>
<accession>A0A0S7WJX2</accession>
<evidence type="ECO:0000313" key="5">
    <source>
        <dbReference type="Proteomes" id="UP000051124"/>
    </source>
</evidence>
<protein>
    <submittedName>
        <fullName evidence="4">Nitroreductase</fullName>
    </submittedName>
</protein>
<organism evidence="4 5">
    <name type="scientific">candidate division TA06 bacterium DG_26</name>
    <dbReference type="NCBI Taxonomy" id="1703771"/>
    <lineage>
        <taxon>Bacteria</taxon>
        <taxon>Bacteria division TA06</taxon>
    </lineage>
</organism>
<proteinExistence type="inferred from homology"/>
<dbReference type="PANTHER" id="PTHR43673:SF10">
    <property type="entry name" value="NADH DEHYDROGENASE_NAD(P)H NITROREDUCTASE XCC3605-RELATED"/>
    <property type="match status" value="1"/>
</dbReference>
<evidence type="ECO:0000259" key="3">
    <source>
        <dbReference type="Pfam" id="PF00881"/>
    </source>
</evidence>
<dbReference type="GO" id="GO:0016491">
    <property type="term" value="F:oxidoreductase activity"/>
    <property type="evidence" value="ECO:0007669"/>
    <property type="project" value="UniProtKB-KW"/>
</dbReference>
<dbReference type="Gene3D" id="3.40.109.10">
    <property type="entry name" value="NADH Oxidase"/>
    <property type="match status" value="1"/>
</dbReference>
<keyword evidence="2" id="KW-0560">Oxidoreductase</keyword>
<comment type="caution">
    <text evidence="4">The sequence shown here is derived from an EMBL/GenBank/DDBJ whole genome shotgun (WGS) entry which is preliminary data.</text>
</comment>
<evidence type="ECO:0000313" key="4">
    <source>
        <dbReference type="EMBL" id="KPJ50371.1"/>
    </source>
</evidence>
<dbReference type="Proteomes" id="UP000051124">
    <property type="component" value="Unassembled WGS sequence"/>
</dbReference>
<dbReference type="Pfam" id="PF00881">
    <property type="entry name" value="Nitroreductase"/>
    <property type="match status" value="1"/>
</dbReference>
<dbReference type="PANTHER" id="PTHR43673">
    <property type="entry name" value="NAD(P)H NITROREDUCTASE YDGI-RELATED"/>
    <property type="match status" value="1"/>
</dbReference>
<dbReference type="SUPFAM" id="SSF55469">
    <property type="entry name" value="FMN-dependent nitroreductase-like"/>
    <property type="match status" value="1"/>
</dbReference>